<evidence type="ECO:0000313" key="2">
    <source>
        <dbReference type="EMBL" id="KAJ7199174.1"/>
    </source>
</evidence>
<proteinExistence type="predicted"/>
<name>A0AAD6V4B7_9AGAR</name>
<comment type="caution">
    <text evidence="2">The sequence shown here is derived from an EMBL/GenBank/DDBJ whole genome shotgun (WGS) entry which is preliminary data.</text>
</comment>
<dbReference type="EMBL" id="JARJCW010000069">
    <property type="protein sequence ID" value="KAJ7199174.1"/>
    <property type="molecule type" value="Genomic_DNA"/>
</dbReference>
<gene>
    <name evidence="2" type="ORF">GGX14DRAFT_572938</name>
</gene>
<keyword evidence="3" id="KW-1185">Reference proteome</keyword>
<reference evidence="2" key="1">
    <citation type="submission" date="2023-03" db="EMBL/GenBank/DDBJ databases">
        <title>Massive genome expansion in bonnet fungi (Mycena s.s.) driven by repeated elements and novel gene families across ecological guilds.</title>
        <authorList>
            <consortium name="Lawrence Berkeley National Laboratory"/>
            <person name="Harder C.B."/>
            <person name="Miyauchi S."/>
            <person name="Viragh M."/>
            <person name="Kuo A."/>
            <person name="Thoen E."/>
            <person name="Andreopoulos B."/>
            <person name="Lu D."/>
            <person name="Skrede I."/>
            <person name="Drula E."/>
            <person name="Henrissat B."/>
            <person name="Morin E."/>
            <person name="Kohler A."/>
            <person name="Barry K."/>
            <person name="LaButti K."/>
            <person name="Morin E."/>
            <person name="Salamov A."/>
            <person name="Lipzen A."/>
            <person name="Mereny Z."/>
            <person name="Hegedus B."/>
            <person name="Baldrian P."/>
            <person name="Stursova M."/>
            <person name="Weitz H."/>
            <person name="Taylor A."/>
            <person name="Grigoriev I.V."/>
            <person name="Nagy L.G."/>
            <person name="Martin F."/>
            <person name="Kauserud H."/>
        </authorList>
    </citation>
    <scope>NUCLEOTIDE SEQUENCE</scope>
    <source>
        <strain evidence="2">9144</strain>
    </source>
</reference>
<keyword evidence="1" id="KW-0472">Membrane</keyword>
<sequence>MVSHTHTSRIMPTAFPALDLTVILFTFAILLVAWTVRRWRSSSEPIACIPGPKSRSWIFGNMLDLLLALVEDLGFFGC</sequence>
<keyword evidence="1" id="KW-1133">Transmembrane helix</keyword>
<organism evidence="2 3">
    <name type="scientific">Mycena pura</name>
    <dbReference type="NCBI Taxonomy" id="153505"/>
    <lineage>
        <taxon>Eukaryota</taxon>
        <taxon>Fungi</taxon>
        <taxon>Dikarya</taxon>
        <taxon>Basidiomycota</taxon>
        <taxon>Agaricomycotina</taxon>
        <taxon>Agaricomycetes</taxon>
        <taxon>Agaricomycetidae</taxon>
        <taxon>Agaricales</taxon>
        <taxon>Marasmiineae</taxon>
        <taxon>Mycenaceae</taxon>
        <taxon>Mycena</taxon>
    </lineage>
</organism>
<protein>
    <submittedName>
        <fullName evidence="2">Uncharacterized protein</fullName>
    </submittedName>
</protein>
<feature type="transmembrane region" description="Helical" evidence="1">
    <location>
        <begin position="14"/>
        <end position="36"/>
    </location>
</feature>
<evidence type="ECO:0000313" key="3">
    <source>
        <dbReference type="Proteomes" id="UP001219525"/>
    </source>
</evidence>
<keyword evidence="1" id="KW-0812">Transmembrane</keyword>
<dbReference type="AlphaFoldDB" id="A0AAD6V4B7"/>
<accession>A0AAD6V4B7</accession>
<evidence type="ECO:0000256" key="1">
    <source>
        <dbReference type="SAM" id="Phobius"/>
    </source>
</evidence>
<dbReference type="Proteomes" id="UP001219525">
    <property type="component" value="Unassembled WGS sequence"/>
</dbReference>